<reference evidence="3 4" key="1">
    <citation type="submission" date="2018-12" db="EMBL/GenBank/DDBJ databases">
        <title>Bacillus ochoae sp. nov., Paenibacillus whitsoniae sp. nov., Paenibacillus spiritus sp. nov. Isolated from the Mars Exploration Rover during spacecraft assembly.</title>
        <authorList>
            <person name="Seuylemezian A."/>
            <person name="Vaishampayan P."/>
        </authorList>
    </citation>
    <scope>NUCLEOTIDE SEQUENCE [LARGE SCALE GENOMIC DNA]</scope>
    <source>
        <strain evidence="3 4">MER 54</strain>
    </source>
</reference>
<protein>
    <recommendedName>
        <fullName evidence="5">Photosynthesis system II assembly factor Ycf48/Hcf136-like domain-containing protein</fullName>
    </recommendedName>
</protein>
<accession>A0A430J3Q0</accession>
<keyword evidence="2" id="KW-0732">Signal</keyword>
<feature type="chain" id="PRO_5019519512" description="Photosynthesis system II assembly factor Ycf48/Hcf136-like domain-containing protein" evidence="2">
    <location>
        <begin position="28"/>
        <end position="398"/>
    </location>
</feature>
<evidence type="ECO:0008006" key="5">
    <source>
        <dbReference type="Google" id="ProtNLM"/>
    </source>
</evidence>
<comment type="caution">
    <text evidence="3">The sequence shown here is derived from an EMBL/GenBank/DDBJ whole genome shotgun (WGS) entry which is preliminary data.</text>
</comment>
<proteinExistence type="predicted"/>
<dbReference type="OrthoDB" id="2661955at2"/>
<feature type="region of interest" description="Disordered" evidence="1">
    <location>
        <begin position="282"/>
        <end position="302"/>
    </location>
</feature>
<dbReference type="AlphaFoldDB" id="A0A430J3Q0"/>
<dbReference type="Gene3D" id="2.130.10.10">
    <property type="entry name" value="YVTN repeat-like/Quinoprotein amine dehydrogenase"/>
    <property type="match status" value="1"/>
</dbReference>
<keyword evidence="4" id="KW-1185">Reference proteome</keyword>
<dbReference type="Proteomes" id="UP000276128">
    <property type="component" value="Unassembled WGS sequence"/>
</dbReference>
<evidence type="ECO:0000256" key="1">
    <source>
        <dbReference type="SAM" id="MobiDB-lite"/>
    </source>
</evidence>
<name>A0A430J3Q0_9BACL</name>
<evidence type="ECO:0000313" key="4">
    <source>
        <dbReference type="Proteomes" id="UP000276128"/>
    </source>
</evidence>
<dbReference type="EMBL" id="RXHU01000172">
    <property type="protein sequence ID" value="RTD99626.1"/>
    <property type="molecule type" value="Genomic_DNA"/>
</dbReference>
<evidence type="ECO:0000313" key="3">
    <source>
        <dbReference type="EMBL" id="RTD99626.1"/>
    </source>
</evidence>
<feature type="compositionally biased region" description="Polar residues" evidence="1">
    <location>
        <begin position="23"/>
        <end position="42"/>
    </location>
</feature>
<feature type="region of interest" description="Disordered" evidence="1">
    <location>
        <begin position="23"/>
        <end position="69"/>
    </location>
</feature>
<evidence type="ECO:0000256" key="2">
    <source>
        <dbReference type="SAM" id="SignalP"/>
    </source>
</evidence>
<gene>
    <name evidence="3" type="ORF">EJQ19_31640</name>
</gene>
<dbReference type="RefSeq" id="WP_126145174.1">
    <property type="nucleotide sequence ID" value="NZ_RXHU01000172.1"/>
</dbReference>
<sequence>MRIKKSLMLLSLAALVVFPGCKSSGSASETSVPASTTPSPVESSKPTPTPASTPTSSSPPASQGTSASVAMKKVTAVRLADPKAGWIGGDGWLAHTDNAGVDWKVQYTGKGTIRQIFALNGQEAWAVQGDSNNVLATTDGGKSWSATGGHLPSSAFLHFVSKQEAFSGNAQTKDGGKTWTTLVVPEGISGDSYFHDAKNGWAARQKGSNIEVLRTQDGGQHWSTVMTKPTVASVTGTIIRSAGADDAWIAFIGESGMTQTSYSLFHTRDGGKNWQTVLVNSTAGGGPAPGFPTEANTGPKNAGSKPGPLYVASPDVAFMAGLCPACDKPVTVGSTTDGGKTWVNGKQSFTGYGDPLLAIADAKQGWLITNDNDQPSVMYTTSDGGVTWKSVHTFDAPK</sequence>
<feature type="signal peptide" evidence="2">
    <location>
        <begin position="1"/>
        <end position="27"/>
    </location>
</feature>
<dbReference type="SUPFAM" id="SSF110296">
    <property type="entry name" value="Oligoxyloglucan reducing end-specific cellobiohydrolase"/>
    <property type="match status" value="1"/>
</dbReference>
<dbReference type="InterPro" id="IPR015943">
    <property type="entry name" value="WD40/YVTN_repeat-like_dom_sf"/>
</dbReference>
<dbReference type="PANTHER" id="PTHR47199:SF2">
    <property type="entry name" value="PHOTOSYSTEM II STABILITY_ASSEMBLY FACTOR HCF136, CHLOROPLASTIC"/>
    <property type="match status" value="1"/>
</dbReference>
<feature type="compositionally biased region" description="Low complexity" evidence="1">
    <location>
        <begin position="43"/>
        <end position="68"/>
    </location>
</feature>
<organism evidence="3 4">
    <name type="scientific">Paenibacillus whitsoniae</name>
    <dbReference type="NCBI Taxonomy" id="2496558"/>
    <lineage>
        <taxon>Bacteria</taxon>
        <taxon>Bacillati</taxon>
        <taxon>Bacillota</taxon>
        <taxon>Bacilli</taxon>
        <taxon>Bacillales</taxon>
        <taxon>Paenibacillaceae</taxon>
        <taxon>Paenibacillus</taxon>
    </lineage>
</organism>
<dbReference type="PANTHER" id="PTHR47199">
    <property type="entry name" value="PHOTOSYSTEM II STABILITY/ASSEMBLY FACTOR HCF136, CHLOROPLASTIC"/>
    <property type="match status" value="1"/>
</dbReference>